<dbReference type="EMBL" id="VXLC01000026">
    <property type="protein sequence ID" value="KAA8883793.1"/>
    <property type="molecule type" value="Genomic_DNA"/>
</dbReference>
<dbReference type="InterPro" id="IPR000073">
    <property type="entry name" value="AB_hydrolase_1"/>
</dbReference>
<accession>A0A5N0E487</accession>
<comment type="caution">
    <text evidence="2">The sequence shown here is derived from an EMBL/GenBank/DDBJ whole genome shotgun (WGS) entry which is preliminary data.</text>
</comment>
<name>A0A5N0E487_9NOCA</name>
<evidence type="ECO:0000259" key="1">
    <source>
        <dbReference type="Pfam" id="PF12697"/>
    </source>
</evidence>
<protein>
    <submittedName>
        <fullName evidence="2">Alpha/beta hydrolase</fullName>
    </submittedName>
</protein>
<dbReference type="OrthoDB" id="5524362at2"/>
<gene>
    <name evidence="2" type="ORF">F3087_37425</name>
</gene>
<feature type="domain" description="AB hydrolase-1" evidence="1">
    <location>
        <begin position="16"/>
        <end position="270"/>
    </location>
</feature>
<keyword evidence="2" id="KW-0378">Hydrolase</keyword>
<dbReference type="Pfam" id="PF12697">
    <property type="entry name" value="Abhydrolase_6"/>
    <property type="match status" value="1"/>
</dbReference>
<dbReference type="InterPro" id="IPR029058">
    <property type="entry name" value="AB_hydrolase_fold"/>
</dbReference>
<dbReference type="GO" id="GO:0016787">
    <property type="term" value="F:hydrolase activity"/>
    <property type="evidence" value="ECO:0007669"/>
    <property type="project" value="UniProtKB-KW"/>
</dbReference>
<reference evidence="2 3" key="1">
    <citation type="submission" date="2019-09" db="EMBL/GenBank/DDBJ databases">
        <authorList>
            <person name="Wang X."/>
        </authorList>
    </citation>
    <scope>NUCLEOTIDE SEQUENCE [LARGE SCALE GENOMIC DNA]</scope>
    <source>
        <strain evidence="2 3">CICC 11023</strain>
    </source>
</reference>
<organism evidence="2 3">
    <name type="scientific">Nocardia colli</name>
    <dbReference type="NCBI Taxonomy" id="2545717"/>
    <lineage>
        <taxon>Bacteria</taxon>
        <taxon>Bacillati</taxon>
        <taxon>Actinomycetota</taxon>
        <taxon>Actinomycetes</taxon>
        <taxon>Mycobacteriales</taxon>
        <taxon>Nocardiaceae</taxon>
        <taxon>Nocardia</taxon>
    </lineage>
</organism>
<dbReference type="AlphaFoldDB" id="A0A5N0E487"/>
<sequence>MAATLCLPSTATNTVMVLLPGSNYNHTYWDFLYHPETYSFRRAMNNVGYATLVVDRFGTGASSRPPSALLTATTSVVALHELVGALRQGQLGGHAFGKVVTGGHSLSSGIAVNEASTHHDVDGVLLTGFSHSLDVVGVTAVVATYQAAAADPKFAGQGYDPGYQTTRPGTRAADFHGAGADPQVVATDEATKDVFALTEYPDGLTSTVPPITNTINVPVLVVNGSSDRLCLNACANTATLTAEEAPYFNSAARLRAFVLPNSGHSVNLAPNTAEYQAAVSDWMNSTVLSP</sequence>
<keyword evidence="3" id="KW-1185">Reference proteome</keyword>
<dbReference type="Proteomes" id="UP000323876">
    <property type="component" value="Unassembled WGS sequence"/>
</dbReference>
<evidence type="ECO:0000313" key="3">
    <source>
        <dbReference type="Proteomes" id="UP000323876"/>
    </source>
</evidence>
<evidence type="ECO:0000313" key="2">
    <source>
        <dbReference type="EMBL" id="KAA8883793.1"/>
    </source>
</evidence>
<proteinExistence type="predicted"/>
<dbReference type="Gene3D" id="3.40.50.1820">
    <property type="entry name" value="alpha/beta hydrolase"/>
    <property type="match status" value="1"/>
</dbReference>
<dbReference type="SUPFAM" id="SSF53474">
    <property type="entry name" value="alpha/beta-Hydrolases"/>
    <property type="match status" value="1"/>
</dbReference>